<sequence>MACKVTAFVASVLLLALVFVSYDAGVEAWCLQYAAPDPNACHKNRGLDQCRDKCLAVGQGFVGGACLKNPDGTIGDCVCLKCADQPPPENVEH</sequence>
<organism evidence="2 3">
    <name type="scientific">Panicum virgatum</name>
    <name type="common">Blackwell switchgrass</name>
    <dbReference type="NCBI Taxonomy" id="38727"/>
    <lineage>
        <taxon>Eukaryota</taxon>
        <taxon>Viridiplantae</taxon>
        <taxon>Streptophyta</taxon>
        <taxon>Embryophyta</taxon>
        <taxon>Tracheophyta</taxon>
        <taxon>Spermatophyta</taxon>
        <taxon>Magnoliopsida</taxon>
        <taxon>Liliopsida</taxon>
        <taxon>Poales</taxon>
        <taxon>Poaceae</taxon>
        <taxon>PACMAD clade</taxon>
        <taxon>Panicoideae</taxon>
        <taxon>Panicodae</taxon>
        <taxon>Paniceae</taxon>
        <taxon>Panicinae</taxon>
        <taxon>Panicum</taxon>
        <taxon>Panicum sect. Hiantes</taxon>
    </lineage>
</organism>
<reference evidence="2" key="1">
    <citation type="submission" date="2020-05" db="EMBL/GenBank/DDBJ databases">
        <title>WGS assembly of Panicum virgatum.</title>
        <authorList>
            <person name="Lovell J.T."/>
            <person name="Jenkins J."/>
            <person name="Shu S."/>
            <person name="Juenger T.E."/>
            <person name="Schmutz J."/>
        </authorList>
    </citation>
    <scope>NUCLEOTIDE SEQUENCE</scope>
    <source>
        <strain evidence="2">AP13</strain>
    </source>
</reference>
<keyword evidence="3" id="KW-1185">Reference proteome</keyword>
<dbReference type="AlphaFoldDB" id="A0A8T0XB64"/>
<evidence type="ECO:0000313" key="2">
    <source>
        <dbReference type="EMBL" id="KAG2656317.1"/>
    </source>
</evidence>
<name>A0A8T0XB64_PANVG</name>
<feature type="signal peptide" evidence="1">
    <location>
        <begin position="1"/>
        <end position="28"/>
    </location>
</feature>
<evidence type="ECO:0000313" key="3">
    <source>
        <dbReference type="Proteomes" id="UP000823388"/>
    </source>
</evidence>
<gene>
    <name evidence="2" type="ORF">PVAP13_1KG073800</name>
</gene>
<dbReference type="Proteomes" id="UP000823388">
    <property type="component" value="Chromosome 1K"/>
</dbReference>
<feature type="chain" id="PRO_5035850824" evidence="1">
    <location>
        <begin position="29"/>
        <end position="93"/>
    </location>
</feature>
<protein>
    <submittedName>
        <fullName evidence="2">Uncharacterized protein</fullName>
    </submittedName>
</protein>
<accession>A0A8T0XB64</accession>
<evidence type="ECO:0000256" key="1">
    <source>
        <dbReference type="SAM" id="SignalP"/>
    </source>
</evidence>
<proteinExistence type="predicted"/>
<keyword evidence="1" id="KW-0732">Signal</keyword>
<dbReference type="EMBL" id="CM029037">
    <property type="protein sequence ID" value="KAG2656317.1"/>
    <property type="molecule type" value="Genomic_DNA"/>
</dbReference>
<comment type="caution">
    <text evidence="2">The sequence shown here is derived from an EMBL/GenBank/DDBJ whole genome shotgun (WGS) entry which is preliminary data.</text>
</comment>